<dbReference type="PANTHER" id="PTHR43014:SF2">
    <property type="entry name" value="MERCURIC REDUCTASE"/>
    <property type="match status" value="1"/>
</dbReference>
<gene>
    <name evidence="2" type="ORF">K8G79_11795</name>
</gene>
<dbReference type="GO" id="GO:0003955">
    <property type="term" value="F:NAD(P)H dehydrogenase (quinone) activity"/>
    <property type="evidence" value="ECO:0007669"/>
    <property type="project" value="TreeGrafter"/>
</dbReference>
<sequence length="355" mass="38682">MTYDAIVIGSGQGGNPLSHKLADLGWRVALIEKDHLGGTCINTGCTPTKTMVASAQVAHYARNAARWGVRTGEVSVDLPRIVARKDAIVQSFRSGQQRKVDSRKNLHLYRGHARFVAPHRIRVGAEDLESERIFVNTGTRPEIPRIEGLDEIAYLTNASIMELSELPEHLLVLGGGYVGLELGQMFRRFGSRVTIVHRGDEILTREDPDVAAELQKILEGEGIAFMLRARTSRIRNANGQIALTLDGDGGSQTVSGSHLLVATGRRPNTDDLGLEQAGVHTDGKGYITVNGRLETGVPGIWALGDVRGGPAFTHISYNDYQILYANLVEGKDLTINNRIVPYSVFTDPQLGRVGM</sequence>
<comment type="caution">
    <text evidence="2">The sequence shown here is derived from an EMBL/GenBank/DDBJ whole genome shotgun (WGS) entry which is preliminary data.</text>
</comment>
<reference evidence="2 3" key="1">
    <citation type="journal article" date="2021" name="bioRxiv">
        <title>Unraveling nitrogen, sulfur and carbon metabolic pathways and microbial community transcriptional responses to substrate deprivation and toxicity stresses in a bioreactor mimicking anoxic brackish coastal sediment conditions.</title>
        <authorList>
            <person name="Martins P.D."/>
            <person name="Echeveste M.J."/>
            <person name="Arshad A."/>
            <person name="Kurth J."/>
            <person name="Ouboter H."/>
            <person name="Jetten M.S.M."/>
            <person name="Welte C.U."/>
        </authorList>
    </citation>
    <scope>NUCLEOTIDE SEQUENCE [LARGE SCALE GENOMIC DNA]</scope>
    <source>
        <strain evidence="2">MAG_38</strain>
    </source>
</reference>
<evidence type="ECO:0000313" key="2">
    <source>
        <dbReference type="EMBL" id="MBZ0160798.1"/>
    </source>
</evidence>
<protein>
    <submittedName>
        <fullName evidence="2">Mercuric reductase</fullName>
    </submittedName>
</protein>
<dbReference type="SUPFAM" id="SSF51905">
    <property type="entry name" value="FAD/NAD(P)-binding domain"/>
    <property type="match status" value="1"/>
</dbReference>
<name>A0AAJ1EIX1_9BACT</name>
<dbReference type="Pfam" id="PF07992">
    <property type="entry name" value="Pyr_redox_2"/>
    <property type="match status" value="1"/>
</dbReference>
<proteinExistence type="predicted"/>
<accession>A0AAJ1EIX1</accession>
<dbReference type="InterPro" id="IPR023753">
    <property type="entry name" value="FAD/NAD-binding_dom"/>
</dbReference>
<dbReference type="PRINTS" id="PR00411">
    <property type="entry name" value="PNDRDTASEI"/>
</dbReference>
<dbReference type="Proteomes" id="UP001197609">
    <property type="component" value="Unassembled WGS sequence"/>
</dbReference>
<dbReference type="EMBL" id="JAIOIU010000149">
    <property type="protein sequence ID" value="MBZ0160798.1"/>
    <property type="molecule type" value="Genomic_DNA"/>
</dbReference>
<dbReference type="AlphaFoldDB" id="A0AAJ1EIX1"/>
<dbReference type="GO" id="GO:0050660">
    <property type="term" value="F:flavin adenine dinucleotide binding"/>
    <property type="evidence" value="ECO:0007669"/>
    <property type="project" value="TreeGrafter"/>
</dbReference>
<evidence type="ECO:0000313" key="3">
    <source>
        <dbReference type="Proteomes" id="UP001197609"/>
    </source>
</evidence>
<organism evidence="2 3">
    <name type="scientific">Candidatus Methylomirabilis tolerans</name>
    <dbReference type="NCBI Taxonomy" id="3123416"/>
    <lineage>
        <taxon>Bacteria</taxon>
        <taxon>Candidatus Methylomirabilota</taxon>
        <taxon>Candidatus Methylomirabilia</taxon>
        <taxon>Candidatus Methylomirabilales</taxon>
        <taxon>Candidatus Methylomirabilaceae</taxon>
        <taxon>Candidatus Methylomirabilis</taxon>
    </lineage>
</organism>
<feature type="domain" description="FAD/NAD(P)-binding" evidence="1">
    <location>
        <begin position="3"/>
        <end position="316"/>
    </location>
</feature>
<dbReference type="InterPro" id="IPR036188">
    <property type="entry name" value="FAD/NAD-bd_sf"/>
</dbReference>
<feature type="non-terminal residue" evidence="2">
    <location>
        <position position="355"/>
    </location>
</feature>
<dbReference type="Gene3D" id="3.50.50.60">
    <property type="entry name" value="FAD/NAD(P)-binding domain"/>
    <property type="match status" value="1"/>
</dbReference>
<evidence type="ECO:0000259" key="1">
    <source>
        <dbReference type="Pfam" id="PF07992"/>
    </source>
</evidence>
<dbReference type="PANTHER" id="PTHR43014">
    <property type="entry name" value="MERCURIC REDUCTASE"/>
    <property type="match status" value="1"/>
</dbReference>
<dbReference type="PRINTS" id="PR00368">
    <property type="entry name" value="FADPNR"/>
</dbReference>